<accession>A0ABP0VH22</accession>
<protein>
    <submittedName>
        <fullName evidence="1">Uncharacterized protein</fullName>
    </submittedName>
</protein>
<evidence type="ECO:0000313" key="2">
    <source>
        <dbReference type="Proteomes" id="UP001497444"/>
    </source>
</evidence>
<dbReference type="Proteomes" id="UP001497444">
    <property type="component" value="Unassembled WGS sequence"/>
</dbReference>
<comment type="caution">
    <text evidence="1">The sequence shown here is derived from an EMBL/GenBank/DDBJ whole genome shotgun (WGS) entry which is preliminary data.</text>
</comment>
<proteinExistence type="predicted"/>
<reference evidence="1" key="1">
    <citation type="submission" date="2024-02" db="EMBL/GenBank/DDBJ databases">
        <authorList>
            <consortium name="ELIXIR-Norway"/>
            <consortium name="Elixir Norway"/>
        </authorList>
    </citation>
    <scope>NUCLEOTIDE SEQUENCE</scope>
</reference>
<organism evidence="1 2">
    <name type="scientific">Sphagnum jensenii</name>
    <dbReference type="NCBI Taxonomy" id="128206"/>
    <lineage>
        <taxon>Eukaryota</taxon>
        <taxon>Viridiplantae</taxon>
        <taxon>Streptophyta</taxon>
        <taxon>Embryophyta</taxon>
        <taxon>Bryophyta</taxon>
        <taxon>Sphagnophytina</taxon>
        <taxon>Sphagnopsida</taxon>
        <taxon>Sphagnales</taxon>
        <taxon>Sphagnaceae</taxon>
        <taxon>Sphagnum</taxon>
    </lineage>
</organism>
<name>A0ABP0VH22_9BRYO</name>
<dbReference type="EMBL" id="CAXAQS010000873">
    <property type="protein sequence ID" value="CAK9253487.1"/>
    <property type="molecule type" value="Genomic_DNA"/>
</dbReference>
<gene>
    <name evidence="1" type="ORF">CSSPJE1EN1_LOCUS28865</name>
</gene>
<evidence type="ECO:0000313" key="1">
    <source>
        <dbReference type="EMBL" id="CAK9253487.1"/>
    </source>
</evidence>
<dbReference type="SUPFAM" id="SSF53756">
    <property type="entry name" value="UDP-Glycosyltransferase/glycogen phosphorylase"/>
    <property type="match status" value="1"/>
</dbReference>
<sequence length="651" mass="75074">MLSHNSVEGYRVRMGMFTNDLFSEKVYLYGHAAYGFLDRKWKYEGDAHFMLPTHSNRWHALTLTSKDDMIQLGQENPMLSSDNLLTLLSVRARDTRVMHLRLESVTYERDWFKGLSSNIALSYKHFYTIPGVFNFEQTEPDGSIKDINGISTTEFMGELRYSKDDQYIESYSYRFFVPTTKPSFTFRYTWGIKNPLIGDYGYEKFQGIIKDIIYMPVIGYGKLNVTAGYIAGGVPYPLAFISSSNTSFLKDEFSFQLTNPFEFASDKYVSFWYEQHFEGLLFNHIPYLRLLKLREFISFKALYGDFATSNQQLMSLPDGTHTAAKMPYMEVGFGLENIFKIIQFMPDTWYEKLFLEKGWIDFTILGGTFKEKADKYLSDHSLQNDYMAQKNNYDMTVFCTDLIVPRKLRKTKTVWVQEGMVDEVTPWSKFVRATGVIPRYFAMGTSLNGSSDLCDIYCAASEGYKNFYEEMGTSRDKIVVTGIPNFDNILQYLNNDFPERDYVMVATSDIRECLGKDDRIGFLQRAMEIAGSRKVIFKLHPNEIMDRAIAEIRQVAGPDAIIYTDGKAEHMVANCEELITQFSTLVYVGIGLGKKVHSYFDLEDLHHLMPEQNGGRSARKIAEICRSYMDFDGDGRQFLRQHKEVNTLIAA</sequence>
<keyword evidence="2" id="KW-1185">Reference proteome</keyword>
<dbReference type="InterPro" id="IPR043741">
    <property type="entry name" value="DUF5686"/>
</dbReference>
<dbReference type="Pfam" id="PF18939">
    <property type="entry name" value="DUF5686"/>
    <property type="match status" value="1"/>
</dbReference>